<reference evidence="2 3" key="1">
    <citation type="submission" date="2020-04" db="EMBL/GenBank/DDBJ databases">
        <title>MicrobeNet Type strains.</title>
        <authorList>
            <person name="Nicholson A.C."/>
        </authorList>
    </citation>
    <scope>NUCLEOTIDE SEQUENCE [LARGE SCALE GENOMIC DNA]</scope>
    <source>
        <strain evidence="2 3">ATCC 23612</strain>
    </source>
</reference>
<evidence type="ECO:0000313" key="3">
    <source>
        <dbReference type="Proteomes" id="UP000553209"/>
    </source>
</evidence>
<sequence>MDGGSSPEDGYRTDRGGTDSEPSRGADGPGGSSLAPGAGQEVFDRWSDEALAPVLVGRSYAPTTAGPVLYLPVHRDGVLIGYLWASDTEEASDFQPLLPPDAAGNAARGWWTMEHVRLRGEGLTALEALRSCAGRVDDPQGGRVDADAPESRAASLEELRALARG</sequence>
<name>A0A7X6RS26_9ACTN</name>
<evidence type="ECO:0000313" key="2">
    <source>
        <dbReference type="EMBL" id="NKZ00571.1"/>
    </source>
</evidence>
<accession>A0A7X6RS26</accession>
<dbReference type="EMBL" id="JAAXPG010000025">
    <property type="protein sequence ID" value="NKZ00571.1"/>
    <property type="molecule type" value="Genomic_DNA"/>
</dbReference>
<evidence type="ECO:0000256" key="1">
    <source>
        <dbReference type="SAM" id="MobiDB-lite"/>
    </source>
</evidence>
<protein>
    <submittedName>
        <fullName evidence="2">Uncharacterized protein</fullName>
    </submittedName>
</protein>
<keyword evidence="3" id="KW-1185">Reference proteome</keyword>
<dbReference type="Proteomes" id="UP000553209">
    <property type="component" value="Unassembled WGS sequence"/>
</dbReference>
<organism evidence="2 3">
    <name type="scientific">Nocardiopsis alborubida</name>
    <dbReference type="NCBI Taxonomy" id="146802"/>
    <lineage>
        <taxon>Bacteria</taxon>
        <taxon>Bacillati</taxon>
        <taxon>Actinomycetota</taxon>
        <taxon>Actinomycetes</taxon>
        <taxon>Streptosporangiales</taxon>
        <taxon>Nocardiopsidaceae</taxon>
        <taxon>Nocardiopsis</taxon>
    </lineage>
</organism>
<proteinExistence type="predicted"/>
<feature type="region of interest" description="Disordered" evidence="1">
    <location>
        <begin position="1"/>
        <end position="41"/>
    </location>
</feature>
<feature type="compositionally biased region" description="Basic and acidic residues" evidence="1">
    <location>
        <begin position="9"/>
        <end position="24"/>
    </location>
</feature>
<dbReference type="AlphaFoldDB" id="A0A7X6RS26"/>
<comment type="caution">
    <text evidence="2">The sequence shown here is derived from an EMBL/GenBank/DDBJ whole genome shotgun (WGS) entry which is preliminary data.</text>
</comment>
<gene>
    <name evidence="2" type="ORF">HGB44_23320</name>
</gene>